<dbReference type="AlphaFoldDB" id="A0A1M7ZAJ6"/>
<keyword evidence="1" id="KW-0812">Transmembrane</keyword>
<evidence type="ECO:0000313" key="2">
    <source>
        <dbReference type="EMBL" id="SHO61931.1"/>
    </source>
</evidence>
<keyword evidence="1" id="KW-0472">Membrane</keyword>
<protein>
    <submittedName>
        <fullName evidence="2">Uncharacterized protein</fullName>
    </submittedName>
</protein>
<feature type="transmembrane region" description="Helical" evidence="1">
    <location>
        <begin position="117"/>
        <end position="134"/>
    </location>
</feature>
<name>A0A1M7ZAJ6_9BACT</name>
<feature type="transmembrane region" description="Helical" evidence="1">
    <location>
        <begin position="146"/>
        <end position="168"/>
    </location>
</feature>
<evidence type="ECO:0000256" key="1">
    <source>
        <dbReference type="SAM" id="Phobius"/>
    </source>
</evidence>
<dbReference type="OrthoDB" id="823982at2"/>
<dbReference type="STRING" id="1073327.SAMN04488108_1700"/>
<feature type="transmembrane region" description="Helical" evidence="1">
    <location>
        <begin position="44"/>
        <end position="64"/>
    </location>
</feature>
<keyword evidence="1" id="KW-1133">Transmembrane helix</keyword>
<evidence type="ECO:0000313" key="3">
    <source>
        <dbReference type="Proteomes" id="UP000184609"/>
    </source>
</evidence>
<feature type="transmembrane region" description="Helical" evidence="1">
    <location>
        <begin position="12"/>
        <end position="32"/>
    </location>
</feature>
<dbReference type="Proteomes" id="UP000184609">
    <property type="component" value="Unassembled WGS sequence"/>
</dbReference>
<organism evidence="2 3">
    <name type="scientific">Algoriphagus zhangzhouensis</name>
    <dbReference type="NCBI Taxonomy" id="1073327"/>
    <lineage>
        <taxon>Bacteria</taxon>
        <taxon>Pseudomonadati</taxon>
        <taxon>Bacteroidota</taxon>
        <taxon>Cytophagia</taxon>
        <taxon>Cytophagales</taxon>
        <taxon>Cyclobacteriaceae</taxon>
        <taxon>Algoriphagus</taxon>
    </lineage>
</organism>
<gene>
    <name evidence="2" type="ORF">SAMN04488108_1700</name>
</gene>
<sequence>MLKEVLDLISENPYFIGVHILAITGTIAFLFLSKEKKKEPEYYWAFIILLISSVYELISSISLVNRDLNESIHTFISDTPYKGYNIWVYNILYYQVSMVLLILWINFFIVNKKLIRINIYLTLAYIGAALLLELTKIQEITEFQPVIYFMGYVLSIIASGLFFMDLISSDKNIDINPLRFIPFWFITFNLFQNVLSILADIALDYLAFNNLQLYYFFNYISQFLYILMLISIVVIFINKGLFIEKKVKTA</sequence>
<feature type="transmembrane region" description="Helical" evidence="1">
    <location>
        <begin position="180"/>
        <end position="199"/>
    </location>
</feature>
<feature type="transmembrane region" description="Helical" evidence="1">
    <location>
        <begin position="84"/>
        <end position="105"/>
    </location>
</feature>
<dbReference type="RefSeq" id="WP_073571342.1">
    <property type="nucleotide sequence ID" value="NZ_FRXN01000002.1"/>
</dbReference>
<accession>A0A1M7ZAJ6</accession>
<dbReference type="EMBL" id="FRXN01000002">
    <property type="protein sequence ID" value="SHO61931.1"/>
    <property type="molecule type" value="Genomic_DNA"/>
</dbReference>
<reference evidence="3" key="1">
    <citation type="submission" date="2016-12" db="EMBL/GenBank/DDBJ databases">
        <authorList>
            <person name="Varghese N."/>
            <person name="Submissions S."/>
        </authorList>
    </citation>
    <scope>NUCLEOTIDE SEQUENCE [LARGE SCALE GENOMIC DNA]</scope>
    <source>
        <strain evidence="3">DSM 25035</strain>
    </source>
</reference>
<feature type="transmembrane region" description="Helical" evidence="1">
    <location>
        <begin position="219"/>
        <end position="238"/>
    </location>
</feature>
<proteinExistence type="predicted"/>
<keyword evidence="3" id="KW-1185">Reference proteome</keyword>